<dbReference type="EMBL" id="CZAU01000039">
    <property type="protein sequence ID" value="CUQ07595.1"/>
    <property type="molecule type" value="Genomic_DNA"/>
</dbReference>
<keyword evidence="1" id="KW-1133">Transmembrane helix</keyword>
<keyword evidence="1" id="KW-0812">Transmembrane</keyword>
<sequence>MKFVRILFLIFIIGYYSKILFQVINNQATYDNLKAFTIGAIISFFVATFLQISFYLKKGEAGE</sequence>
<accession>A0A174TJ26</accession>
<gene>
    <name evidence="2" type="ORF">ERS852520_02985</name>
</gene>
<dbReference type="Proteomes" id="UP000095564">
    <property type="component" value="Unassembled WGS sequence"/>
</dbReference>
<dbReference type="RefSeq" id="WP_055161873.1">
    <property type="nucleotide sequence ID" value="NZ_CZAU01000039.1"/>
</dbReference>
<feature type="transmembrane region" description="Helical" evidence="1">
    <location>
        <begin position="36"/>
        <end position="56"/>
    </location>
</feature>
<evidence type="ECO:0000313" key="2">
    <source>
        <dbReference type="EMBL" id="CUQ07595.1"/>
    </source>
</evidence>
<feature type="transmembrane region" description="Helical" evidence="1">
    <location>
        <begin position="7"/>
        <end position="24"/>
    </location>
</feature>
<organism evidence="2 3">
    <name type="scientific">Anaerostipes hadrus</name>
    <dbReference type="NCBI Taxonomy" id="649756"/>
    <lineage>
        <taxon>Bacteria</taxon>
        <taxon>Bacillati</taxon>
        <taxon>Bacillota</taxon>
        <taxon>Clostridia</taxon>
        <taxon>Lachnospirales</taxon>
        <taxon>Lachnospiraceae</taxon>
        <taxon>Anaerostipes</taxon>
    </lineage>
</organism>
<dbReference type="AlphaFoldDB" id="A0A174TJ26"/>
<protein>
    <submittedName>
        <fullName evidence="2">Uncharacterized protein</fullName>
    </submittedName>
</protein>
<proteinExistence type="predicted"/>
<reference evidence="2 3" key="1">
    <citation type="submission" date="2015-09" db="EMBL/GenBank/DDBJ databases">
        <authorList>
            <consortium name="Pathogen Informatics"/>
        </authorList>
    </citation>
    <scope>NUCLEOTIDE SEQUENCE [LARGE SCALE GENOMIC DNA]</scope>
    <source>
        <strain evidence="2 3">2789STDY5834908</strain>
    </source>
</reference>
<name>A0A174TJ26_ANAHA</name>
<evidence type="ECO:0000256" key="1">
    <source>
        <dbReference type="SAM" id="Phobius"/>
    </source>
</evidence>
<evidence type="ECO:0000313" key="3">
    <source>
        <dbReference type="Proteomes" id="UP000095564"/>
    </source>
</evidence>
<keyword evidence="1" id="KW-0472">Membrane</keyword>